<evidence type="ECO:0000313" key="7">
    <source>
        <dbReference type="Proteomes" id="UP001501490"/>
    </source>
</evidence>
<evidence type="ECO:0000259" key="5">
    <source>
        <dbReference type="PROSITE" id="PS50977"/>
    </source>
</evidence>
<keyword evidence="3" id="KW-0804">Transcription</keyword>
<dbReference type="InterPro" id="IPR009057">
    <property type="entry name" value="Homeodomain-like_sf"/>
</dbReference>
<dbReference type="Pfam" id="PF00440">
    <property type="entry name" value="TetR_N"/>
    <property type="match status" value="1"/>
</dbReference>
<dbReference type="Proteomes" id="UP001501490">
    <property type="component" value="Unassembled WGS sequence"/>
</dbReference>
<keyword evidence="1" id="KW-0805">Transcription regulation</keyword>
<accession>A0ABP7A8F6</accession>
<dbReference type="PANTHER" id="PTHR30055:SF234">
    <property type="entry name" value="HTH-TYPE TRANSCRIPTIONAL REGULATOR BETI"/>
    <property type="match status" value="1"/>
</dbReference>
<dbReference type="PRINTS" id="PR00455">
    <property type="entry name" value="HTHTETR"/>
</dbReference>
<dbReference type="SUPFAM" id="SSF46689">
    <property type="entry name" value="Homeodomain-like"/>
    <property type="match status" value="1"/>
</dbReference>
<organism evidence="6 7">
    <name type="scientific">Microlunatus ginsengisoli</name>
    <dbReference type="NCBI Taxonomy" id="363863"/>
    <lineage>
        <taxon>Bacteria</taxon>
        <taxon>Bacillati</taxon>
        <taxon>Actinomycetota</taxon>
        <taxon>Actinomycetes</taxon>
        <taxon>Propionibacteriales</taxon>
        <taxon>Propionibacteriaceae</taxon>
        <taxon>Microlunatus</taxon>
    </lineage>
</organism>
<keyword evidence="2 4" id="KW-0238">DNA-binding</keyword>
<dbReference type="SUPFAM" id="SSF48498">
    <property type="entry name" value="Tetracyclin repressor-like, C-terminal domain"/>
    <property type="match status" value="1"/>
</dbReference>
<dbReference type="InterPro" id="IPR036271">
    <property type="entry name" value="Tet_transcr_reg_TetR-rel_C_sf"/>
</dbReference>
<dbReference type="EMBL" id="BAABAB010000022">
    <property type="protein sequence ID" value="GAA3626967.1"/>
    <property type="molecule type" value="Genomic_DNA"/>
</dbReference>
<dbReference type="PANTHER" id="PTHR30055">
    <property type="entry name" value="HTH-TYPE TRANSCRIPTIONAL REGULATOR RUTR"/>
    <property type="match status" value="1"/>
</dbReference>
<dbReference type="InterPro" id="IPR050109">
    <property type="entry name" value="HTH-type_TetR-like_transc_reg"/>
</dbReference>
<feature type="DNA-binding region" description="H-T-H motif" evidence="4">
    <location>
        <begin position="43"/>
        <end position="62"/>
    </location>
</feature>
<sequence>MIEDGKKRTYVSSLREQQARRTRREIVAAAGRLFARQGFAATTVDAIAEEAGVSRKTVFTSVGGKVALLKLAYDYAMAGDDEPVAMIDREGLRAVIAEPDPYEQLRLYAAFVTETGGRVSALWLALRGAAEVDDEARELYRRWERERLDGMRDGPVRDLLGKGVLRPELTPDEAAAVFWVLVDPALYHRLVVEAGWAPERFCEWLYGAFLAQILVPRV</sequence>
<gene>
    <name evidence="6" type="ORF">GCM10022236_31590</name>
</gene>
<name>A0ABP7A8F6_9ACTN</name>
<feature type="domain" description="HTH tetR-type" evidence="5">
    <location>
        <begin position="20"/>
        <end position="80"/>
    </location>
</feature>
<evidence type="ECO:0000256" key="1">
    <source>
        <dbReference type="ARBA" id="ARBA00023015"/>
    </source>
</evidence>
<dbReference type="RefSeq" id="WP_344806240.1">
    <property type="nucleotide sequence ID" value="NZ_BAABAB010000022.1"/>
</dbReference>
<dbReference type="InterPro" id="IPR001647">
    <property type="entry name" value="HTH_TetR"/>
</dbReference>
<keyword evidence="7" id="KW-1185">Reference proteome</keyword>
<dbReference type="PROSITE" id="PS50977">
    <property type="entry name" value="HTH_TETR_2"/>
    <property type="match status" value="1"/>
</dbReference>
<evidence type="ECO:0000256" key="4">
    <source>
        <dbReference type="PROSITE-ProRule" id="PRU00335"/>
    </source>
</evidence>
<evidence type="ECO:0000256" key="2">
    <source>
        <dbReference type="ARBA" id="ARBA00023125"/>
    </source>
</evidence>
<evidence type="ECO:0000313" key="6">
    <source>
        <dbReference type="EMBL" id="GAA3626967.1"/>
    </source>
</evidence>
<proteinExistence type="predicted"/>
<dbReference type="Gene3D" id="1.10.357.10">
    <property type="entry name" value="Tetracycline Repressor, domain 2"/>
    <property type="match status" value="1"/>
</dbReference>
<comment type="caution">
    <text evidence="6">The sequence shown here is derived from an EMBL/GenBank/DDBJ whole genome shotgun (WGS) entry which is preliminary data.</text>
</comment>
<evidence type="ECO:0000256" key="3">
    <source>
        <dbReference type="ARBA" id="ARBA00023163"/>
    </source>
</evidence>
<protein>
    <submittedName>
        <fullName evidence="6">TetR/AcrR family transcriptional regulator</fullName>
    </submittedName>
</protein>
<reference evidence="7" key="1">
    <citation type="journal article" date="2019" name="Int. J. Syst. Evol. Microbiol.">
        <title>The Global Catalogue of Microorganisms (GCM) 10K type strain sequencing project: providing services to taxonomists for standard genome sequencing and annotation.</title>
        <authorList>
            <consortium name="The Broad Institute Genomics Platform"/>
            <consortium name="The Broad Institute Genome Sequencing Center for Infectious Disease"/>
            <person name="Wu L."/>
            <person name="Ma J."/>
        </authorList>
    </citation>
    <scope>NUCLEOTIDE SEQUENCE [LARGE SCALE GENOMIC DNA]</scope>
    <source>
        <strain evidence="7">JCM 16929</strain>
    </source>
</reference>